<accession>C5LBB9</accession>
<dbReference type="InterPro" id="IPR036163">
    <property type="entry name" value="HMA_dom_sf"/>
</dbReference>
<dbReference type="GO" id="GO:0046872">
    <property type="term" value="F:metal ion binding"/>
    <property type="evidence" value="ECO:0007669"/>
    <property type="project" value="InterPro"/>
</dbReference>
<evidence type="ECO:0000313" key="2">
    <source>
        <dbReference type="Proteomes" id="UP000007800"/>
    </source>
</evidence>
<evidence type="ECO:0008006" key="3">
    <source>
        <dbReference type="Google" id="ProtNLM"/>
    </source>
</evidence>
<dbReference type="AlphaFoldDB" id="C5LBB9"/>
<gene>
    <name evidence="1" type="ORF">Pmar_PMAR028235</name>
</gene>
<protein>
    <recommendedName>
        <fullName evidence="3">HMA domain-containing protein</fullName>
    </recommendedName>
</protein>
<sequence>MASTETVTQVRVANLCCALEADLVHDVLDSQAGVRRLVVNTVTKVVTVEHDSGQISAVDLCKGLAHDRARILRGG</sequence>
<dbReference type="Proteomes" id="UP000007800">
    <property type="component" value="Unassembled WGS sequence"/>
</dbReference>
<dbReference type="EMBL" id="GG680905">
    <property type="protein sequence ID" value="EER06047.1"/>
    <property type="molecule type" value="Genomic_DNA"/>
</dbReference>
<dbReference type="RefSeq" id="XP_002774231.1">
    <property type="nucleotide sequence ID" value="XM_002774185.1"/>
</dbReference>
<proteinExistence type="predicted"/>
<dbReference type="GeneID" id="9087051"/>
<organism evidence="2">
    <name type="scientific">Perkinsus marinus (strain ATCC 50983 / TXsc)</name>
    <dbReference type="NCBI Taxonomy" id="423536"/>
    <lineage>
        <taxon>Eukaryota</taxon>
        <taxon>Sar</taxon>
        <taxon>Alveolata</taxon>
        <taxon>Perkinsozoa</taxon>
        <taxon>Perkinsea</taxon>
        <taxon>Perkinsida</taxon>
        <taxon>Perkinsidae</taxon>
        <taxon>Perkinsus</taxon>
    </lineage>
</organism>
<evidence type="ECO:0000313" key="1">
    <source>
        <dbReference type="EMBL" id="EER06047.1"/>
    </source>
</evidence>
<keyword evidence="2" id="KW-1185">Reference proteome</keyword>
<dbReference type="InParanoid" id="C5LBB9"/>
<dbReference type="SUPFAM" id="SSF55008">
    <property type="entry name" value="HMA, heavy metal-associated domain"/>
    <property type="match status" value="1"/>
</dbReference>
<name>C5LBB9_PERM5</name>
<reference evidence="1 2" key="1">
    <citation type="submission" date="2008-07" db="EMBL/GenBank/DDBJ databases">
        <authorList>
            <person name="El-Sayed N."/>
            <person name="Caler E."/>
            <person name="Inman J."/>
            <person name="Amedeo P."/>
            <person name="Hass B."/>
            <person name="Wortman J."/>
        </authorList>
    </citation>
    <scope>NUCLEOTIDE SEQUENCE [LARGE SCALE GENOMIC DNA]</scope>
    <source>
        <strain evidence="2">ATCC 50983 / TXsc</strain>
    </source>
</reference>
<dbReference type="Gene3D" id="3.30.70.100">
    <property type="match status" value="1"/>
</dbReference>